<sequence>MQTQRSLLLLLFCCLAGSKANRVYVHPFYLFAAENVSCETLQTSTVKDVRTVPVDALSLEVLSADSRNFSEVDTQKQNITTRTAVLAQLLNALGLRMYQSVSSQHPNSNSLFSPVNTFGSLVNFYLGASKKTAGIFLELLGLSSGTDREDCVSLVDGHKVLQTLQNINSLVDDGPKDEIVTQVWAFIRHNTQLSEDFVQGTKDFSDKSFIRGVDFSKPEEAEQLINSFVEKTSGEKVKDIFKDVNASSDFLFLSSFLFQGSWKTAFQPENTSMQEFHVDEANTVTAPMMTHTGQYLYLNDKMRKCTIVKLPLSKRSNMLLVRPHDETDLHEIESKLLTDVISGWYQDLKEGLLELSIPKFSMTSTTDLRDLLHSMDPVIESKVLGSQADFSQLSNTKPFTIDKIVNKVLFEMSEEGHEPQDTTEEAGIPLKVSFNKPFFFSVVEENSGSILMLGKITNPSL</sequence>
<dbReference type="GO" id="GO:0042981">
    <property type="term" value="P:regulation of apoptotic process"/>
    <property type="evidence" value="ECO:0007669"/>
    <property type="project" value="TreeGrafter"/>
</dbReference>
<dbReference type="GO" id="GO:0005615">
    <property type="term" value="C:extracellular space"/>
    <property type="evidence" value="ECO:0007669"/>
    <property type="project" value="InterPro"/>
</dbReference>
<dbReference type="PROSITE" id="PS00284">
    <property type="entry name" value="SERPIN"/>
    <property type="match status" value="1"/>
</dbReference>
<evidence type="ECO:0000313" key="19">
    <source>
        <dbReference type="Proteomes" id="UP000694680"/>
    </source>
</evidence>
<keyword evidence="5" id="KW-0964">Secreted</keyword>
<keyword evidence="19" id="KW-1185">Reference proteome</keyword>
<evidence type="ECO:0000256" key="14">
    <source>
        <dbReference type="ARBA" id="ARBA00046068"/>
    </source>
</evidence>
<gene>
    <name evidence="18" type="primary">agt</name>
</gene>
<evidence type="ECO:0000256" key="13">
    <source>
        <dbReference type="ARBA" id="ARBA00033182"/>
    </source>
</evidence>
<comment type="function">
    <text evidence="12">Is a ligand for the G-protein coupled receptor MAS1. Has vasodilator and antidiuretic effects. Has an antithrombotic effect that involves MAS1-mediated release of nitric oxide from platelets.</text>
</comment>
<dbReference type="PANTHER" id="PTHR11461">
    <property type="entry name" value="SERINE PROTEASE INHIBITOR, SERPIN"/>
    <property type="match status" value="1"/>
</dbReference>
<dbReference type="OrthoDB" id="7817921at2759"/>
<reference evidence="18" key="3">
    <citation type="submission" date="2025-09" db="UniProtKB">
        <authorList>
            <consortium name="Ensembl"/>
        </authorList>
    </citation>
    <scope>IDENTIFICATION</scope>
</reference>
<dbReference type="GO" id="GO:0004867">
    <property type="term" value="F:serine-type endopeptidase inhibitor activity"/>
    <property type="evidence" value="ECO:0007669"/>
    <property type="project" value="InterPro"/>
</dbReference>
<evidence type="ECO:0000256" key="15">
    <source>
        <dbReference type="RuleBase" id="RU000411"/>
    </source>
</evidence>
<dbReference type="SUPFAM" id="SSF56574">
    <property type="entry name" value="Serpins"/>
    <property type="match status" value="1"/>
</dbReference>
<keyword evidence="8" id="KW-1015">Disulfide bond</keyword>
<evidence type="ECO:0000256" key="4">
    <source>
        <dbReference type="ARBA" id="ARBA00015105"/>
    </source>
</evidence>
<dbReference type="Gene3D" id="3.30.497.10">
    <property type="entry name" value="Antithrombin, subunit I, domain 2"/>
    <property type="match status" value="1"/>
</dbReference>
<dbReference type="RefSeq" id="XP_028324798.1">
    <property type="nucleotide sequence ID" value="XM_028468997.1"/>
</dbReference>
<keyword evidence="6 16" id="KW-0732">Signal</keyword>
<dbReference type="Gene3D" id="2.30.39.10">
    <property type="entry name" value="Alpha-1-antitrypsin, domain 1"/>
    <property type="match status" value="1"/>
</dbReference>
<dbReference type="GO" id="GO:0042310">
    <property type="term" value="P:vasoconstriction"/>
    <property type="evidence" value="ECO:0007669"/>
    <property type="project" value="UniProtKB-KW"/>
</dbReference>
<evidence type="ECO:0000313" key="18">
    <source>
        <dbReference type="Ensembl" id="ENSGWIP00000032908.1"/>
    </source>
</evidence>
<dbReference type="PANTHER" id="PTHR11461:SF13">
    <property type="entry name" value="ANGIOTENSINOGEN"/>
    <property type="match status" value="1"/>
</dbReference>
<comment type="function">
    <text evidence="1">Essential component of the renin-angiotensin system (RAS), a potent regulator of blood pressure, body fluid and electrolyte homeostasis.</text>
</comment>
<proteinExistence type="inferred from homology"/>
<dbReference type="Pfam" id="PF00079">
    <property type="entry name" value="Serpin"/>
    <property type="match status" value="1"/>
</dbReference>
<dbReference type="Ensembl" id="ENSGWIT00000035806.1">
    <property type="protein sequence ID" value="ENSGWIP00000032908.1"/>
    <property type="gene ID" value="ENSGWIG00000016914.1"/>
</dbReference>
<dbReference type="GO" id="GO:0003081">
    <property type="term" value="P:regulation of systemic arterial blood pressure by renin-angiotensin"/>
    <property type="evidence" value="ECO:0007669"/>
    <property type="project" value="InterPro"/>
</dbReference>
<evidence type="ECO:0000256" key="16">
    <source>
        <dbReference type="SAM" id="SignalP"/>
    </source>
</evidence>
<feature type="domain" description="Serpin" evidence="17">
    <location>
        <begin position="95"/>
        <end position="459"/>
    </location>
</feature>
<dbReference type="InterPro" id="IPR000215">
    <property type="entry name" value="Serpin_fam"/>
</dbReference>
<organism evidence="18 19">
    <name type="scientific">Gouania willdenowi</name>
    <name type="common">Blunt-snouted clingfish</name>
    <name type="synonym">Lepadogaster willdenowi</name>
    <dbReference type="NCBI Taxonomy" id="441366"/>
    <lineage>
        <taxon>Eukaryota</taxon>
        <taxon>Metazoa</taxon>
        <taxon>Chordata</taxon>
        <taxon>Craniata</taxon>
        <taxon>Vertebrata</taxon>
        <taxon>Euteleostomi</taxon>
        <taxon>Actinopterygii</taxon>
        <taxon>Neopterygii</taxon>
        <taxon>Teleostei</taxon>
        <taxon>Neoteleostei</taxon>
        <taxon>Acanthomorphata</taxon>
        <taxon>Ovalentaria</taxon>
        <taxon>Blenniimorphae</taxon>
        <taxon>Blenniiformes</taxon>
        <taxon>Gobiesocoidei</taxon>
        <taxon>Gobiesocidae</taxon>
        <taxon>Gobiesocinae</taxon>
        <taxon>Gouania</taxon>
    </lineage>
</organism>
<evidence type="ECO:0000256" key="9">
    <source>
        <dbReference type="ARBA" id="ARBA00023180"/>
    </source>
</evidence>
<evidence type="ECO:0000256" key="10">
    <source>
        <dbReference type="ARBA" id="ARBA00023322"/>
    </source>
</evidence>
<comment type="function">
    <text evidence="11">Stimulates aldosterone release.</text>
</comment>
<evidence type="ECO:0000259" key="17">
    <source>
        <dbReference type="SMART" id="SM00093"/>
    </source>
</evidence>
<dbReference type="InterPro" id="IPR042178">
    <property type="entry name" value="Serpin_sf_1"/>
</dbReference>
<evidence type="ECO:0000256" key="5">
    <source>
        <dbReference type="ARBA" id="ARBA00022525"/>
    </source>
</evidence>
<evidence type="ECO:0000256" key="12">
    <source>
        <dbReference type="ARBA" id="ARBA00029391"/>
    </source>
</evidence>
<keyword evidence="9" id="KW-0325">Glycoprotein</keyword>
<feature type="signal peptide" evidence="16">
    <location>
        <begin position="1"/>
        <end position="20"/>
    </location>
</feature>
<reference evidence="18" key="1">
    <citation type="submission" date="2020-06" db="EMBL/GenBank/DDBJ databases">
        <authorList>
            <consortium name="Wellcome Sanger Institute Data Sharing"/>
        </authorList>
    </citation>
    <scope>NUCLEOTIDE SEQUENCE [LARGE SCALE GENOMIC DNA]</scope>
</reference>
<feature type="chain" id="PRO_5034505903" description="Angiotensinogen" evidence="16">
    <location>
        <begin position="21"/>
        <end position="461"/>
    </location>
</feature>
<name>A0A8C5GNH7_GOUWI</name>
<dbReference type="GeneID" id="114476973"/>
<evidence type="ECO:0000256" key="1">
    <source>
        <dbReference type="ARBA" id="ARBA00002747"/>
    </source>
</evidence>
<comment type="similarity">
    <text evidence="3 15">Belongs to the serpin family.</text>
</comment>
<comment type="function">
    <text evidence="14">Acts directly on vascular smooth muscle as a potent vasoconstrictor, affects cardiac contractility and heart rate through its action on the sympathetic nervous system, and alters renal sodium and water absorption through its ability to stimulate the zona glomerulosa cells of the adrenal cortex to synthesize and secrete aldosterone. Acts by binding to angiotensin receptors AGTR1 and AGTR2. Also binds the DEAR/FBXW7-AS1 receptor.</text>
</comment>
<evidence type="ECO:0000256" key="11">
    <source>
        <dbReference type="ARBA" id="ARBA00029380"/>
    </source>
</evidence>
<dbReference type="AlphaFoldDB" id="A0A8C5GNH7"/>
<dbReference type="SMART" id="SM00093">
    <property type="entry name" value="SERPIN"/>
    <property type="match status" value="1"/>
</dbReference>
<dbReference type="InterPro" id="IPR000227">
    <property type="entry name" value="Angiotensinogen"/>
</dbReference>
<dbReference type="CTD" id="183"/>
<evidence type="ECO:0000256" key="2">
    <source>
        <dbReference type="ARBA" id="ARBA00004613"/>
    </source>
</evidence>
<keyword evidence="10" id="KW-0839">Vasoconstrictor</keyword>
<dbReference type="InterPro" id="IPR042185">
    <property type="entry name" value="Serpin_sf_2"/>
</dbReference>
<evidence type="ECO:0000256" key="8">
    <source>
        <dbReference type="ARBA" id="ARBA00023157"/>
    </source>
</evidence>
<keyword evidence="7" id="KW-0838">Vasoactive</keyword>
<dbReference type="InterPro" id="IPR036186">
    <property type="entry name" value="Serpin_sf"/>
</dbReference>
<dbReference type="InterPro" id="IPR023796">
    <property type="entry name" value="Serpin_dom"/>
</dbReference>
<dbReference type="Proteomes" id="UP000694680">
    <property type="component" value="Chromosome 15"/>
</dbReference>
<protein>
    <recommendedName>
        <fullName evidence="4">Angiotensinogen</fullName>
    </recommendedName>
    <alternativeName>
        <fullName evidence="13">Serpin A8</fullName>
    </alternativeName>
</protein>
<comment type="subcellular location">
    <subcellularLocation>
        <location evidence="2">Secreted</location>
    </subcellularLocation>
</comment>
<evidence type="ECO:0000256" key="7">
    <source>
        <dbReference type="ARBA" id="ARBA00022858"/>
    </source>
</evidence>
<evidence type="ECO:0000256" key="6">
    <source>
        <dbReference type="ARBA" id="ARBA00022729"/>
    </source>
</evidence>
<reference evidence="18" key="2">
    <citation type="submission" date="2025-08" db="UniProtKB">
        <authorList>
            <consortium name="Ensembl"/>
        </authorList>
    </citation>
    <scope>IDENTIFICATION</scope>
</reference>
<dbReference type="PRINTS" id="PR00654">
    <property type="entry name" value="ANGIOTENSNGN"/>
</dbReference>
<dbReference type="InterPro" id="IPR023795">
    <property type="entry name" value="Serpin_CS"/>
</dbReference>
<evidence type="ECO:0000256" key="3">
    <source>
        <dbReference type="ARBA" id="ARBA00009500"/>
    </source>
</evidence>
<accession>A0A8C5GNH7</accession>